<reference evidence="2 3" key="1">
    <citation type="submission" date="2019-03" db="EMBL/GenBank/DDBJ databases">
        <title>Genomics of glacier-inhabiting Cryobacterium strains.</title>
        <authorList>
            <person name="Liu Q."/>
            <person name="Xin Y.-H."/>
        </authorList>
    </citation>
    <scope>NUCLEOTIDE SEQUENCE [LARGE SCALE GENOMIC DNA]</scope>
    <source>
        <strain evidence="2 3">MDB1-5</strain>
    </source>
</reference>
<protein>
    <recommendedName>
        <fullName evidence="1">Resolvase/invertase-type recombinase catalytic domain-containing protein</fullName>
    </recommendedName>
</protein>
<keyword evidence="3" id="KW-1185">Reference proteome</keyword>
<comment type="caution">
    <text evidence="2">The sequence shown here is derived from an EMBL/GenBank/DDBJ whole genome shotgun (WGS) entry which is preliminary data.</text>
</comment>
<dbReference type="Proteomes" id="UP000297604">
    <property type="component" value="Unassembled WGS sequence"/>
</dbReference>
<dbReference type="PROSITE" id="PS51736">
    <property type="entry name" value="RECOMBINASES_3"/>
    <property type="match status" value="1"/>
</dbReference>
<dbReference type="SUPFAM" id="SSF53041">
    <property type="entry name" value="Resolvase-like"/>
    <property type="match status" value="1"/>
</dbReference>
<dbReference type="EMBL" id="SOFS01000003">
    <property type="protein sequence ID" value="TFC23960.1"/>
    <property type="molecule type" value="Genomic_DNA"/>
</dbReference>
<evidence type="ECO:0000259" key="1">
    <source>
        <dbReference type="PROSITE" id="PS51736"/>
    </source>
</evidence>
<proteinExistence type="predicted"/>
<feature type="domain" description="Resolvase/invertase-type recombinase catalytic" evidence="1">
    <location>
        <begin position="1"/>
        <end position="68"/>
    </location>
</feature>
<dbReference type="InterPro" id="IPR036162">
    <property type="entry name" value="Resolvase-like_N_sf"/>
</dbReference>
<gene>
    <name evidence="2" type="ORF">E3O46_00215</name>
</gene>
<name>A0ABY2IVN8_9MICO</name>
<accession>A0ABY2IVN8</accession>
<sequence length="95" mass="9998">MRHLVTTLHGLTERGIGPQGLAGEGAATDTTTVSGELAFSVFAAVAEIERARISERTIGAFVAARPREGERPCTRTAAKAYLGMAATRTAGVRER</sequence>
<organism evidence="2 3">
    <name type="scientific">Cryobacterium glucosi</name>
    <dbReference type="NCBI Taxonomy" id="1259175"/>
    <lineage>
        <taxon>Bacteria</taxon>
        <taxon>Bacillati</taxon>
        <taxon>Actinomycetota</taxon>
        <taxon>Actinomycetes</taxon>
        <taxon>Micrococcales</taxon>
        <taxon>Microbacteriaceae</taxon>
        <taxon>Cryobacterium</taxon>
    </lineage>
</organism>
<dbReference type="Pfam" id="PF00239">
    <property type="entry name" value="Resolvase"/>
    <property type="match status" value="1"/>
</dbReference>
<dbReference type="InterPro" id="IPR006119">
    <property type="entry name" value="Resolv_N"/>
</dbReference>
<evidence type="ECO:0000313" key="3">
    <source>
        <dbReference type="Proteomes" id="UP000297604"/>
    </source>
</evidence>
<evidence type="ECO:0000313" key="2">
    <source>
        <dbReference type="EMBL" id="TFC23960.1"/>
    </source>
</evidence>